<evidence type="ECO:0000313" key="4">
    <source>
        <dbReference type="EMBL" id="QLH77601.1"/>
    </source>
</evidence>
<dbReference type="Pfam" id="PF00582">
    <property type="entry name" value="Usp"/>
    <property type="match status" value="2"/>
</dbReference>
<dbReference type="RefSeq" id="WP_179911526.1">
    <property type="nucleotide sequence ID" value="NZ_CP058910.1"/>
</dbReference>
<name>A0A7D5P2P8_9EURY</name>
<dbReference type="InterPro" id="IPR006016">
    <property type="entry name" value="UspA"/>
</dbReference>
<dbReference type="OrthoDB" id="105697at2157"/>
<dbReference type="GeneID" id="56078189"/>
<gene>
    <name evidence="4" type="ORF">HZS55_09960</name>
</gene>
<evidence type="ECO:0000256" key="1">
    <source>
        <dbReference type="ARBA" id="ARBA00008791"/>
    </source>
</evidence>
<comment type="similarity">
    <text evidence="1">Belongs to the universal stress protein A family.</text>
</comment>
<dbReference type="Gene3D" id="3.40.50.620">
    <property type="entry name" value="HUPs"/>
    <property type="match status" value="2"/>
</dbReference>
<organism evidence="4 5">
    <name type="scientific">Halosimplex rubrum</name>
    <dbReference type="NCBI Taxonomy" id="869889"/>
    <lineage>
        <taxon>Archaea</taxon>
        <taxon>Methanobacteriati</taxon>
        <taxon>Methanobacteriota</taxon>
        <taxon>Stenosarchaea group</taxon>
        <taxon>Halobacteria</taxon>
        <taxon>Halobacteriales</taxon>
        <taxon>Haloarculaceae</taxon>
        <taxon>Halosimplex</taxon>
    </lineage>
</organism>
<dbReference type="InterPro" id="IPR006015">
    <property type="entry name" value="Universal_stress_UspA"/>
</dbReference>
<dbReference type="PRINTS" id="PR01438">
    <property type="entry name" value="UNVRSLSTRESS"/>
</dbReference>
<sequence length="324" mass="32539">MYESILAPTDGSATADLAADHALALAAAFDASVTALGVVDAAQAAGPFDAGGVDDEFLDRLETEARRSVDGVTERAGDVPVDGTVVEGDPAETIVDRAADHDLVVLGTHGRSAIDRVLTGSTSAQVVRESPAPVVTVRSDEGESAAGEESTAGDAEATDDESPLGYDDVLVPTDGSDAAEAAVDHGIAVAEAFDATVHAVNVVDVSAVAGGAGVAAGAGGAGTAGTVGSDLLQPMIENGEEATERVAERARAEGLDAVTDVGEGSPGSMLVDYVDEEDVDFVTMGTHGHTGLDRVLLGSTTERTMRNVSVPVLSVRASEDDGAE</sequence>
<evidence type="ECO:0000313" key="5">
    <source>
        <dbReference type="Proteomes" id="UP000509667"/>
    </source>
</evidence>
<dbReference type="EMBL" id="CP058910">
    <property type="protein sequence ID" value="QLH77601.1"/>
    <property type="molecule type" value="Genomic_DNA"/>
</dbReference>
<feature type="domain" description="UspA" evidence="3">
    <location>
        <begin position="1"/>
        <end position="138"/>
    </location>
</feature>
<dbReference type="PANTHER" id="PTHR46268">
    <property type="entry name" value="STRESS RESPONSE PROTEIN NHAX"/>
    <property type="match status" value="1"/>
</dbReference>
<accession>A0A7D5P2P8</accession>
<dbReference type="InterPro" id="IPR014729">
    <property type="entry name" value="Rossmann-like_a/b/a_fold"/>
</dbReference>
<dbReference type="SUPFAM" id="SSF52402">
    <property type="entry name" value="Adenine nucleotide alpha hydrolases-like"/>
    <property type="match status" value="2"/>
</dbReference>
<dbReference type="AlphaFoldDB" id="A0A7D5P2P8"/>
<reference evidence="4 5" key="1">
    <citation type="submission" date="2020-07" db="EMBL/GenBank/DDBJ databases">
        <title>Halosimplex pelagicum sp. nov. and Halosimplex rubrum sp. nov., isolated from salted brown alga Laminaria, and emended description of the genus Halosimplex.</title>
        <authorList>
            <person name="Cui H."/>
        </authorList>
    </citation>
    <scope>NUCLEOTIDE SEQUENCE [LARGE SCALE GENOMIC DNA]</scope>
    <source>
        <strain evidence="4 5">R27</strain>
    </source>
</reference>
<protein>
    <submittedName>
        <fullName evidence="4">Universal stress protein</fullName>
    </submittedName>
</protein>
<evidence type="ECO:0000259" key="3">
    <source>
        <dbReference type="Pfam" id="PF00582"/>
    </source>
</evidence>
<feature type="region of interest" description="Disordered" evidence="2">
    <location>
        <begin position="131"/>
        <end position="166"/>
    </location>
</feature>
<keyword evidence="5" id="KW-1185">Reference proteome</keyword>
<feature type="domain" description="UspA" evidence="3">
    <location>
        <begin position="166"/>
        <end position="316"/>
    </location>
</feature>
<dbReference type="CDD" id="cd00293">
    <property type="entry name" value="USP-like"/>
    <property type="match status" value="2"/>
</dbReference>
<dbReference type="Proteomes" id="UP000509667">
    <property type="component" value="Chromosome"/>
</dbReference>
<dbReference type="KEGG" id="hrr:HZS55_09960"/>
<dbReference type="PANTHER" id="PTHR46268:SF6">
    <property type="entry name" value="UNIVERSAL STRESS PROTEIN UP12"/>
    <property type="match status" value="1"/>
</dbReference>
<proteinExistence type="inferred from homology"/>
<evidence type="ECO:0000256" key="2">
    <source>
        <dbReference type="SAM" id="MobiDB-lite"/>
    </source>
</evidence>
<feature type="compositionally biased region" description="Low complexity" evidence="2">
    <location>
        <begin position="144"/>
        <end position="155"/>
    </location>
</feature>